<reference evidence="14" key="1">
    <citation type="submission" date="2021-01" db="UniProtKB">
        <authorList>
            <consortium name="EnsemblMetazoa"/>
        </authorList>
    </citation>
    <scope>IDENTIFICATION</scope>
</reference>
<dbReference type="InterPro" id="IPR033467">
    <property type="entry name" value="Tesmin/TSO1-like_CXC"/>
</dbReference>
<evidence type="ECO:0000313" key="15">
    <source>
        <dbReference type="Proteomes" id="UP000594262"/>
    </source>
</evidence>
<dbReference type="PROSITE" id="PS50280">
    <property type="entry name" value="SET"/>
    <property type="match status" value="1"/>
</dbReference>
<feature type="region of interest" description="Disordered" evidence="11">
    <location>
        <begin position="193"/>
        <end position="219"/>
    </location>
</feature>
<organism evidence="14 15">
    <name type="scientific">Clytia hemisphaerica</name>
    <dbReference type="NCBI Taxonomy" id="252671"/>
    <lineage>
        <taxon>Eukaryota</taxon>
        <taxon>Metazoa</taxon>
        <taxon>Cnidaria</taxon>
        <taxon>Hydrozoa</taxon>
        <taxon>Hydroidolina</taxon>
        <taxon>Leptothecata</taxon>
        <taxon>Obeliida</taxon>
        <taxon>Clytiidae</taxon>
        <taxon>Clytia</taxon>
    </lineage>
</organism>
<comment type="catalytic activity">
    <reaction evidence="10">
        <text>L-lysyl(27)-[histone H3] + 3 S-adenosyl-L-methionine = N(6),N(6),N(6)-trimethyl-L-lysyl(27)-[histone H3] + 3 S-adenosyl-L-homocysteine + 3 H(+)</text>
        <dbReference type="Rhea" id="RHEA:60292"/>
        <dbReference type="Rhea" id="RHEA-COMP:15535"/>
        <dbReference type="Rhea" id="RHEA-COMP:15548"/>
        <dbReference type="ChEBI" id="CHEBI:15378"/>
        <dbReference type="ChEBI" id="CHEBI:29969"/>
        <dbReference type="ChEBI" id="CHEBI:57856"/>
        <dbReference type="ChEBI" id="CHEBI:59789"/>
        <dbReference type="ChEBI" id="CHEBI:61961"/>
        <dbReference type="EC" id="2.1.1.356"/>
    </reaction>
</comment>
<dbReference type="Gene3D" id="2.170.270.10">
    <property type="entry name" value="SET domain"/>
    <property type="match status" value="1"/>
</dbReference>
<evidence type="ECO:0000313" key="14">
    <source>
        <dbReference type="EnsemblMetazoa" id="CLYHEMP007676.1"/>
    </source>
</evidence>
<keyword evidence="8" id="KW-0804">Transcription</keyword>
<keyword evidence="15" id="KW-1185">Reference proteome</keyword>
<evidence type="ECO:0000256" key="5">
    <source>
        <dbReference type="ARBA" id="ARBA00022691"/>
    </source>
</evidence>
<dbReference type="PROSITE" id="PS51633">
    <property type="entry name" value="CXC"/>
    <property type="match status" value="1"/>
</dbReference>
<sequence>MDPKEQEETDRVNLIHSLKKRVRIEYSRICRHRRQKKAEQAKNNYKTNRGKTAELLQKRQDLLEERRELSTIPIAALTEATTRKAVIHSGFSYPPQCVSLQTLYSPPALPTMIAWAPLQQNFIVEDETVLHNIPYMGEEVIDKDGQFIEELIKNYDGKVHTSSAFDGIMDDEMFLELLQNMLPYQDEIMDVPTTDDNTSMDEDDEKKPMPISSSAKNKEPDPVLFETIAQYFSEHGVTVEEVKQRYLSLKEKSSVEPPEECTPNIDGPDAISTTKERTMHSFHTLFCRRCYKYDCFLHGNKVGPFKVKRKNLYDVNDTKPCSEQCYMHLEKHPSSIPPAPPTLTIKEEEQPPTPVETPTEENSQTPQQSNSTTNGTSSSTSSSNKRKNKKNKSLSVKEEKAPASPAPPVVTYIADNVQEADWLPGDLSLFRVLRSSFGSNYCTITKLLENRYTCQEVYKHSQEEPDGEVDNLDSESTPPKKKKKKQTVRSWANHCKKVQMKKENASSYLYNFTPCDHPGQPCNESCICIATHNFCEKYCQCSMTCQNRFPGCRCKAQCLTKACPCHLAVRECDPDICKSCGADNFSVELQNSTCKNIGMQRGWRQHMLLAPSDVAGWGIFSKIAIPKNTFVSEYCGELISQDEAERRGKVYDKTMCSFLFNLNHEYVVDATRKGNKIRFANHSINPNCYAKVMMVNGDHRIGIFAKQNIAAGEELFFDYRYGPTDSLRYVGIEKDNDQTSGVAKKLAT</sequence>
<dbReference type="EC" id="2.1.1.356" evidence="2"/>
<dbReference type="GeneID" id="136802755"/>
<evidence type="ECO:0000256" key="10">
    <source>
        <dbReference type="ARBA" id="ARBA00048568"/>
    </source>
</evidence>
<dbReference type="InterPro" id="IPR026489">
    <property type="entry name" value="CXC_dom"/>
</dbReference>
<dbReference type="Proteomes" id="UP000594262">
    <property type="component" value="Unplaced"/>
</dbReference>
<feature type="region of interest" description="Disordered" evidence="11">
    <location>
        <begin position="332"/>
        <end position="408"/>
    </location>
</feature>
<dbReference type="AlphaFoldDB" id="A0A7M5WKM6"/>
<dbReference type="SUPFAM" id="SSF82199">
    <property type="entry name" value="SET domain"/>
    <property type="match status" value="1"/>
</dbReference>
<dbReference type="GO" id="GO:0140951">
    <property type="term" value="F:histone H3K27 trimethyltransferase activity"/>
    <property type="evidence" value="ECO:0007669"/>
    <property type="project" value="UniProtKB-EC"/>
</dbReference>
<dbReference type="Pfam" id="PF18118">
    <property type="entry name" value="PRC2_HTH_1"/>
    <property type="match status" value="1"/>
</dbReference>
<keyword evidence="5" id="KW-0949">S-adenosyl-L-methionine</keyword>
<dbReference type="SMART" id="SM01114">
    <property type="entry name" value="CXC"/>
    <property type="match status" value="1"/>
</dbReference>
<name>A0A7M5WKM6_9CNID</name>
<dbReference type="GO" id="GO:0003682">
    <property type="term" value="F:chromatin binding"/>
    <property type="evidence" value="ECO:0007669"/>
    <property type="project" value="TreeGrafter"/>
</dbReference>
<dbReference type="PANTHER" id="PTHR45747">
    <property type="entry name" value="HISTONE-LYSINE N-METHYLTRANSFERASE E(Z)"/>
    <property type="match status" value="1"/>
</dbReference>
<dbReference type="Pfam" id="PF18264">
    <property type="entry name" value="preSET_CXC"/>
    <property type="match status" value="1"/>
</dbReference>
<evidence type="ECO:0000256" key="6">
    <source>
        <dbReference type="ARBA" id="ARBA00022853"/>
    </source>
</evidence>
<keyword evidence="6" id="KW-0156">Chromatin regulator</keyword>
<dbReference type="SMART" id="SM00317">
    <property type="entry name" value="SET"/>
    <property type="match status" value="1"/>
</dbReference>
<accession>A0A7M5WKM6</accession>
<dbReference type="GO" id="GO:0032259">
    <property type="term" value="P:methylation"/>
    <property type="evidence" value="ECO:0007669"/>
    <property type="project" value="UniProtKB-KW"/>
</dbReference>
<feature type="region of interest" description="Disordered" evidence="11">
    <location>
        <begin position="463"/>
        <end position="484"/>
    </location>
</feature>
<keyword evidence="4" id="KW-0808">Transferase</keyword>
<dbReference type="GO" id="GO:0035098">
    <property type="term" value="C:ESC/E(Z) complex"/>
    <property type="evidence" value="ECO:0007669"/>
    <property type="project" value="TreeGrafter"/>
</dbReference>
<evidence type="ECO:0000256" key="9">
    <source>
        <dbReference type="ARBA" id="ARBA00023242"/>
    </source>
</evidence>
<comment type="subcellular location">
    <subcellularLocation>
        <location evidence="1">Nucleus</location>
    </subcellularLocation>
</comment>
<dbReference type="RefSeq" id="XP_066915618.1">
    <property type="nucleotide sequence ID" value="XM_067059517.1"/>
</dbReference>
<dbReference type="FunFam" id="2.170.270.10:FF:000001">
    <property type="entry name" value="Putative histone-lysine N-methyltransferase EZH2"/>
    <property type="match status" value="1"/>
</dbReference>
<dbReference type="Pfam" id="PF21358">
    <property type="entry name" value="Ezh2_MCSS"/>
    <property type="match status" value="1"/>
</dbReference>
<feature type="compositionally biased region" description="Acidic residues" evidence="11">
    <location>
        <begin position="464"/>
        <end position="473"/>
    </location>
</feature>
<evidence type="ECO:0000256" key="3">
    <source>
        <dbReference type="ARBA" id="ARBA00022603"/>
    </source>
</evidence>
<evidence type="ECO:0000256" key="7">
    <source>
        <dbReference type="ARBA" id="ARBA00023015"/>
    </source>
</evidence>
<evidence type="ECO:0000256" key="8">
    <source>
        <dbReference type="ARBA" id="ARBA00023163"/>
    </source>
</evidence>
<keyword evidence="7" id="KW-0805">Transcription regulation</keyword>
<dbReference type="OrthoDB" id="6141102at2759"/>
<feature type="domain" description="SET" evidence="12">
    <location>
        <begin position="605"/>
        <end position="720"/>
    </location>
</feature>
<dbReference type="PANTHER" id="PTHR45747:SF4">
    <property type="entry name" value="HISTONE-LYSINE N-METHYLTRANSFERASE E(Z)"/>
    <property type="match status" value="1"/>
</dbReference>
<evidence type="ECO:0000256" key="4">
    <source>
        <dbReference type="ARBA" id="ARBA00022679"/>
    </source>
</evidence>
<dbReference type="InterPro" id="IPR041343">
    <property type="entry name" value="PRC2_HTH_1"/>
</dbReference>
<dbReference type="GO" id="GO:0031507">
    <property type="term" value="P:heterochromatin formation"/>
    <property type="evidence" value="ECO:0007669"/>
    <property type="project" value="TreeGrafter"/>
</dbReference>
<keyword evidence="9" id="KW-0539">Nucleus</keyword>
<evidence type="ECO:0000256" key="11">
    <source>
        <dbReference type="SAM" id="MobiDB-lite"/>
    </source>
</evidence>
<dbReference type="Pfam" id="PF00856">
    <property type="entry name" value="SET"/>
    <property type="match status" value="1"/>
</dbReference>
<evidence type="ECO:0000259" key="12">
    <source>
        <dbReference type="PROSITE" id="PS50280"/>
    </source>
</evidence>
<proteinExistence type="predicted"/>
<keyword evidence="3" id="KW-0489">Methyltransferase</keyword>
<dbReference type="InterPro" id="IPR046341">
    <property type="entry name" value="SET_dom_sf"/>
</dbReference>
<dbReference type="InterPro" id="IPR041355">
    <property type="entry name" value="Pre-SET_CXC"/>
</dbReference>
<evidence type="ECO:0000256" key="2">
    <source>
        <dbReference type="ARBA" id="ARBA00012186"/>
    </source>
</evidence>
<evidence type="ECO:0000256" key="1">
    <source>
        <dbReference type="ARBA" id="ARBA00004123"/>
    </source>
</evidence>
<feature type="domain" description="CXC" evidence="13">
    <location>
        <begin position="495"/>
        <end position="598"/>
    </location>
</feature>
<protein>
    <recommendedName>
        <fullName evidence="2">[histone H3]-lysine(27) N-trimethyltransferase</fullName>
        <ecNumber evidence="2">2.1.1.356</ecNumber>
    </recommendedName>
</protein>
<dbReference type="InterPro" id="IPR048358">
    <property type="entry name" value="EZH1/2_MCSS"/>
</dbReference>
<dbReference type="EnsemblMetazoa" id="CLYHEMT007676.1">
    <property type="protein sequence ID" value="CLYHEMP007676.1"/>
    <property type="gene ID" value="CLYHEMG007676"/>
</dbReference>
<feature type="compositionally biased region" description="Low complexity" evidence="11">
    <location>
        <begin position="356"/>
        <end position="383"/>
    </location>
</feature>
<dbReference type="InterPro" id="IPR001214">
    <property type="entry name" value="SET_dom"/>
</dbReference>
<evidence type="ECO:0000259" key="13">
    <source>
        <dbReference type="PROSITE" id="PS51633"/>
    </source>
</evidence>
<dbReference type="InterPro" id="IPR045318">
    <property type="entry name" value="EZH1/2-like"/>
</dbReference>